<reference evidence="1" key="2">
    <citation type="submission" date="2021-09" db="EMBL/GenBank/DDBJ databases">
        <authorList>
            <person name="Gilroy R."/>
        </authorList>
    </citation>
    <scope>NUCLEOTIDE SEQUENCE</scope>
    <source>
        <strain evidence="1">ChiGjej2B2-7701</strain>
    </source>
</reference>
<dbReference type="InterPro" id="IPR011101">
    <property type="entry name" value="DUF5131"/>
</dbReference>
<evidence type="ECO:0000313" key="1">
    <source>
        <dbReference type="EMBL" id="HJG31147.1"/>
    </source>
</evidence>
<name>A0A921ISG0_9ACTN</name>
<proteinExistence type="predicted"/>
<gene>
    <name evidence="1" type="ORF">K8U80_07090</name>
</gene>
<dbReference type="Proteomes" id="UP000746751">
    <property type="component" value="Unassembled WGS sequence"/>
</dbReference>
<organism evidence="1 2">
    <name type="scientific">Collinsella ihumii</name>
    <dbReference type="NCBI Taxonomy" id="1720204"/>
    <lineage>
        <taxon>Bacteria</taxon>
        <taxon>Bacillati</taxon>
        <taxon>Actinomycetota</taxon>
        <taxon>Coriobacteriia</taxon>
        <taxon>Coriobacteriales</taxon>
        <taxon>Coriobacteriaceae</taxon>
        <taxon>Collinsella</taxon>
    </lineage>
</organism>
<reference evidence="1" key="1">
    <citation type="journal article" date="2021" name="PeerJ">
        <title>Extensive microbial diversity within the chicken gut microbiome revealed by metagenomics and culture.</title>
        <authorList>
            <person name="Gilroy R."/>
            <person name="Ravi A."/>
            <person name="Getino M."/>
            <person name="Pursley I."/>
            <person name="Horton D.L."/>
            <person name="Alikhan N.F."/>
            <person name="Baker D."/>
            <person name="Gharbi K."/>
            <person name="Hall N."/>
            <person name="Watson M."/>
            <person name="Adriaenssens E.M."/>
            <person name="Foster-Nyarko E."/>
            <person name="Jarju S."/>
            <person name="Secka A."/>
            <person name="Antonio M."/>
            <person name="Oren A."/>
            <person name="Chaudhuri R.R."/>
            <person name="La Ragione R."/>
            <person name="Hildebrand F."/>
            <person name="Pallen M.J."/>
        </authorList>
    </citation>
    <scope>NUCLEOTIDE SEQUENCE</scope>
    <source>
        <strain evidence="1">ChiGjej2B2-7701</strain>
    </source>
</reference>
<dbReference type="EMBL" id="DYVF01000044">
    <property type="protein sequence ID" value="HJG31147.1"/>
    <property type="molecule type" value="Genomic_DNA"/>
</dbReference>
<protein>
    <submittedName>
        <fullName evidence="1">Phage Gp37/Gp68 family protein</fullName>
    </submittedName>
</protein>
<dbReference type="AlphaFoldDB" id="A0A921ISG0"/>
<evidence type="ECO:0000313" key="2">
    <source>
        <dbReference type="Proteomes" id="UP000746751"/>
    </source>
</evidence>
<sequence>MHDIWNPWHGCTRVSEGCDNCYMYYNDERRGLDASQIARTKNFDYPLRRTRDGSYRIRPGELIRVCMTSDFLVPEADPWREKAWDIIRERPDVRFFILTKRPERFAGCLPADWGDGWDNVMLNVTCENQRRADERIPTLLATPAKHRGIMCAPFIGPVSVEHAAPGSLGPHGIEQVICGGENYGGARPCDFDWVRALQSECVAAHVTFAFIETGSVFIKDGRTYHLRGKKLQSQQAWKSGMGYQGRPIAWHLTDRLGLEIPDRDLFQPVYHEQCAQCGSRLICNGCGSCTTCWMR</sequence>
<comment type="caution">
    <text evidence="1">The sequence shown here is derived from an EMBL/GenBank/DDBJ whole genome shotgun (WGS) entry which is preliminary data.</text>
</comment>
<dbReference type="Pfam" id="PF07505">
    <property type="entry name" value="DUF5131"/>
    <property type="match status" value="1"/>
</dbReference>
<accession>A0A921ISG0</accession>